<keyword evidence="4" id="KW-1185">Reference proteome</keyword>
<dbReference type="EMBL" id="CM000767">
    <property type="protein sequence ID" value="OQU79005.1"/>
    <property type="molecule type" value="Genomic_DNA"/>
</dbReference>
<dbReference type="InterPro" id="IPR036273">
    <property type="entry name" value="CRAL/TRIO_N_dom_sf"/>
</dbReference>
<dbReference type="InterPro" id="IPR036865">
    <property type="entry name" value="CRAL-TRIO_dom_sf"/>
</dbReference>
<dbReference type="Pfam" id="PF00650">
    <property type="entry name" value="CRAL_TRIO"/>
    <property type="match status" value="1"/>
</dbReference>
<dbReference type="OrthoDB" id="75724at2759"/>
<reference evidence="4" key="2">
    <citation type="journal article" date="2018" name="Plant J.">
        <title>The Sorghum bicolor reference genome: improved assembly, gene annotations, a transcriptome atlas, and signatures of genome organization.</title>
        <authorList>
            <person name="McCormick R.F."/>
            <person name="Truong S.K."/>
            <person name="Sreedasyam A."/>
            <person name="Jenkins J."/>
            <person name="Shu S."/>
            <person name="Sims D."/>
            <person name="Kennedy M."/>
            <person name="Amirebrahimi M."/>
            <person name="Weers B.D."/>
            <person name="McKinley B."/>
            <person name="Mattison A."/>
            <person name="Morishige D.T."/>
            <person name="Grimwood J."/>
            <person name="Schmutz J."/>
            <person name="Mullet J.E."/>
        </authorList>
    </citation>
    <scope>NUCLEOTIDE SEQUENCE [LARGE SCALE GENOMIC DNA]</scope>
    <source>
        <strain evidence="4">cv. BTx623</strain>
    </source>
</reference>
<gene>
    <name evidence="3" type="ORF">SORBI_3008G088000</name>
</gene>
<dbReference type="PROSITE" id="PS50191">
    <property type="entry name" value="CRAL_TRIO"/>
    <property type="match status" value="1"/>
</dbReference>
<accession>A0A1Z5R6D2</accession>
<dbReference type="ExpressionAtlas" id="A0A1Z5R6D2">
    <property type="expression patterns" value="baseline"/>
</dbReference>
<dbReference type="InterPro" id="IPR011074">
    <property type="entry name" value="CRAL/TRIO_N_dom"/>
</dbReference>
<feature type="region of interest" description="Disordered" evidence="1">
    <location>
        <begin position="277"/>
        <end position="297"/>
    </location>
</feature>
<feature type="region of interest" description="Disordered" evidence="1">
    <location>
        <begin position="1"/>
        <end position="21"/>
    </location>
</feature>
<feature type="compositionally biased region" description="Polar residues" evidence="1">
    <location>
        <begin position="10"/>
        <end position="20"/>
    </location>
</feature>
<name>A0A1Z5R6D2_SORBI</name>
<dbReference type="FunFam" id="3.40.525.10:FF:000024">
    <property type="entry name" value="Sec14p-like phosphatidylinositol transfer family protein"/>
    <property type="match status" value="1"/>
</dbReference>
<dbReference type="Gene3D" id="3.40.525.10">
    <property type="entry name" value="CRAL-TRIO lipid binding domain"/>
    <property type="match status" value="1"/>
</dbReference>
<feature type="domain" description="CRAL-TRIO" evidence="2">
    <location>
        <begin position="86"/>
        <end position="261"/>
    </location>
</feature>
<dbReference type="AlphaFoldDB" id="A0A1Z5R6D2"/>
<dbReference type="Proteomes" id="UP000000768">
    <property type="component" value="Chromosome 8"/>
</dbReference>
<evidence type="ECO:0000256" key="1">
    <source>
        <dbReference type="SAM" id="MobiDB-lite"/>
    </source>
</evidence>
<dbReference type="InterPro" id="IPR052578">
    <property type="entry name" value="PI_Transfer_CRAL-TRIO"/>
</dbReference>
<dbReference type="SMART" id="SM00516">
    <property type="entry name" value="SEC14"/>
    <property type="match status" value="1"/>
</dbReference>
<organism evidence="3 4">
    <name type="scientific">Sorghum bicolor</name>
    <name type="common">Sorghum</name>
    <name type="synonym">Sorghum vulgare</name>
    <dbReference type="NCBI Taxonomy" id="4558"/>
    <lineage>
        <taxon>Eukaryota</taxon>
        <taxon>Viridiplantae</taxon>
        <taxon>Streptophyta</taxon>
        <taxon>Embryophyta</taxon>
        <taxon>Tracheophyta</taxon>
        <taxon>Spermatophyta</taxon>
        <taxon>Magnoliopsida</taxon>
        <taxon>Liliopsida</taxon>
        <taxon>Poales</taxon>
        <taxon>Poaceae</taxon>
        <taxon>PACMAD clade</taxon>
        <taxon>Panicoideae</taxon>
        <taxon>Andropogonodae</taxon>
        <taxon>Andropogoneae</taxon>
        <taxon>Sorghinae</taxon>
        <taxon>Sorghum</taxon>
    </lineage>
</organism>
<dbReference type="InParanoid" id="A0A1Z5R6D2"/>
<evidence type="ECO:0000259" key="2">
    <source>
        <dbReference type="PROSITE" id="PS50191"/>
    </source>
</evidence>
<sequence length="297" mass="34961">MTYLLKSRSEPTQLLPASSEEQQRKINEVRELLGDLPTEMPNFLSDATIRRFLRARNWSTTKATKSLKETTSWRRHYKPEKIRWESIADSENEAKRAYIPDYLDKNGRMVFVTLPAIKGLKQCQLQRYTQTKTSEKDHLKYLVYNLETLLMYSEDAEEECIVWISDFQGWAISSTPFSLTRQSLHIIQQYYPGLIAVAILTNPPIIFESFWKIIKRFLEPRMNEKVKFIYSNNSESQKIMGDMFDLDKLEYIFGGRNTAEFDINMYAERMKRRDRVRGSWTQDNGEASSNNTKPNED</sequence>
<evidence type="ECO:0000313" key="4">
    <source>
        <dbReference type="Proteomes" id="UP000000768"/>
    </source>
</evidence>
<feature type="compositionally biased region" description="Polar residues" evidence="1">
    <location>
        <begin position="279"/>
        <end position="297"/>
    </location>
</feature>
<dbReference type="PANTHER" id="PTHR45824:SF10">
    <property type="entry name" value="CRAL-TRIO DOMAIN-CONTAINING PROTEIN"/>
    <property type="match status" value="1"/>
</dbReference>
<reference evidence="3 4" key="1">
    <citation type="journal article" date="2009" name="Nature">
        <title>The Sorghum bicolor genome and the diversification of grasses.</title>
        <authorList>
            <person name="Paterson A.H."/>
            <person name="Bowers J.E."/>
            <person name="Bruggmann R."/>
            <person name="Dubchak I."/>
            <person name="Grimwood J."/>
            <person name="Gundlach H."/>
            <person name="Haberer G."/>
            <person name="Hellsten U."/>
            <person name="Mitros T."/>
            <person name="Poliakov A."/>
            <person name="Schmutz J."/>
            <person name="Spannagl M."/>
            <person name="Tang H."/>
            <person name="Wang X."/>
            <person name="Wicker T."/>
            <person name="Bharti A.K."/>
            <person name="Chapman J."/>
            <person name="Feltus F.A."/>
            <person name="Gowik U."/>
            <person name="Grigoriev I.V."/>
            <person name="Lyons E."/>
            <person name="Maher C.A."/>
            <person name="Martis M."/>
            <person name="Narechania A."/>
            <person name="Otillar R.P."/>
            <person name="Penning B.W."/>
            <person name="Salamov A.A."/>
            <person name="Wang Y."/>
            <person name="Zhang L."/>
            <person name="Carpita N.C."/>
            <person name="Freeling M."/>
            <person name="Gingle A.R."/>
            <person name="Hash C.T."/>
            <person name="Keller B."/>
            <person name="Klein P."/>
            <person name="Kresovich S."/>
            <person name="McCann M.C."/>
            <person name="Ming R."/>
            <person name="Peterson D.G."/>
            <person name="Mehboob-ur-Rahman"/>
            <person name="Ware D."/>
            <person name="Westhoff P."/>
            <person name="Mayer K.F."/>
            <person name="Messing J."/>
            <person name="Rokhsar D.S."/>
        </authorList>
    </citation>
    <scope>NUCLEOTIDE SEQUENCE [LARGE SCALE GENOMIC DNA]</scope>
    <source>
        <strain evidence="4">cv. BTx623</strain>
    </source>
</reference>
<dbReference type="SMART" id="SM01100">
    <property type="entry name" value="CRAL_TRIO_N"/>
    <property type="match status" value="1"/>
</dbReference>
<proteinExistence type="predicted"/>
<protein>
    <recommendedName>
        <fullName evidence="2">CRAL-TRIO domain-containing protein</fullName>
    </recommendedName>
</protein>
<dbReference type="GO" id="GO:0008526">
    <property type="term" value="F:phosphatidylinositol transfer activity"/>
    <property type="evidence" value="ECO:0000318"/>
    <property type="project" value="GO_Central"/>
</dbReference>
<dbReference type="Gramene" id="OQU79005">
    <property type="protein sequence ID" value="OQU79005"/>
    <property type="gene ID" value="SORBI_3008G088000"/>
</dbReference>
<dbReference type="SUPFAM" id="SSF52087">
    <property type="entry name" value="CRAL/TRIO domain"/>
    <property type="match status" value="1"/>
</dbReference>
<dbReference type="CDD" id="cd00170">
    <property type="entry name" value="SEC14"/>
    <property type="match status" value="1"/>
</dbReference>
<dbReference type="Pfam" id="PF03765">
    <property type="entry name" value="CRAL_TRIO_N"/>
    <property type="match status" value="1"/>
</dbReference>
<dbReference type="FunCoup" id="A0A1Z5R6D2">
    <property type="interactions" value="566"/>
</dbReference>
<dbReference type="InterPro" id="IPR001251">
    <property type="entry name" value="CRAL-TRIO_dom"/>
</dbReference>
<evidence type="ECO:0000313" key="3">
    <source>
        <dbReference type="EMBL" id="OQU79005.1"/>
    </source>
</evidence>
<dbReference type="SUPFAM" id="SSF46938">
    <property type="entry name" value="CRAL/TRIO N-terminal domain"/>
    <property type="match status" value="1"/>
</dbReference>
<dbReference type="PANTHER" id="PTHR45824">
    <property type="entry name" value="GH16843P"/>
    <property type="match status" value="1"/>
</dbReference>